<protein>
    <submittedName>
        <fullName evidence="1">Uncharacterized protein</fullName>
    </submittedName>
</protein>
<evidence type="ECO:0000313" key="4">
    <source>
        <dbReference type="Proteomes" id="UP000663877"/>
    </source>
</evidence>
<name>A0A813UMM7_9BILA</name>
<proteinExistence type="predicted"/>
<gene>
    <name evidence="1" type="ORF">BJG266_LOCUS6518</name>
    <name evidence="2" type="ORF">QVE165_LOCUS15885</name>
</gene>
<dbReference type="AlphaFoldDB" id="A0A813UMM7"/>
<reference evidence="1" key="1">
    <citation type="submission" date="2021-02" db="EMBL/GenBank/DDBJ databases">
        <authorList>
            <person name="Nowell W R."/>
        </authorList>
    </citation>
    <scope>NUCLEOTIDE SEQUENCE</scope>
</reference>
<dbReference type="OrthoDB" id="10026431at2759"/>
<dbReference type="EMBL" id="CAJNOM010000087">
    <property type="protein sequence ID" value="CAF1018862.1"/>
    <property type="molecule type" value="Genomic_DNA"/>
</dbReference>
<accession>A0A813UMM7</accession>
<sequence length="292" mass="34779">MTHHDYNYLHQLRYRWQKEQQLIRKKYQIPYNMIYSFTQCSTKSLFNTKKTIITDDNQKTRNFRLDNLNIPPMYCSKCCLYITECSCINGLGQWWKNLQTKSQSTDKISKLSSMNSLHDRHVNFDSNSIDFSSSDKKKSQKLNSNKQYYAILNWNNRQSLLNFLQTIKCNKKFSTMTIEQLHEFINNNDHIHIFNSINDLILFIKKENHFQTLFHQIYIESSQSQLIADNLHLDHTLYSIKKIARLLGVKIDEFSQEKSLTKHRKSLLNHQISFIASKLPYNTFRTTSTHTQ</sequence>
<evidence type="ECO:0000313" key="1">
    <source>
        <dbReference type="EMBL" id="CAF0825778.1"/>
    </source>
</evidence>
<keyword evidence="3" id="KW-1185">Reference proteome</keyword>
<dbReference type="EMBL" id="CAJNOI010000018">
    <property type="protein sequence ID" value="CAF0825778.1"/>
    <property type="molecule type" value="Genomic_DNA"/>
</dbReference>
<comment type="caution">
    <text evidence="1">The sequence shown here is derived from an EMBL/GenBank/DDBJ whole genome shotgun (WGS) entry which is preliminary data.</text>
</comment>
<dbReference type="Proteomes" id="UP000663832">
    <property type="component" value="Unassembled WGS sequence"/>
</dbReference>
<organism evidence="1 4">
    <name type="scientific">Adineta steineri</name>
    <dbReference type="NCBI Taxonomy" id="433720"/>
    <lineage>
        <taxon>Eukaryota</taxon>
        <taxon>Metazoa</taxon>
        <taxon>Spiralia</taxon>
        <taxon>Gnathifera</taxon>
        <taxon>Rotifera</taxon>
        <taxon>Eurotatoria</taxon>
        <taxon>Bdelloidea</taxon>
        <taxon>Adinetida</taxon>
        <taxon>Adinetidae</taxon>
        <taxon>Adineta</taxon>
    </lineage>
</organism>
<dbReference type="Proteomes" id="UP000663877">
    <property type="component" value="Unassembled WGS sequence"/>
</dbReference>
<evidence type="ECO:0000313" key="3">
    <source>
        <dbReference type="Proteomes" id="UP000663832"/>
    </source>
</evidence>
<evidence type="ECO:0000313" key="2">
    <source>
        <dbReference type="EMBL" id="CAF1018862.1"/>
    </source>
</evidence>